<evidence type="ECO:0000313" key="3">
    <source>
        <dbReference type="Proteomes" id="UP000694251"/>
    </source>
</evidence>
<dbReference type="GO" id="GO:0000460">
    <property type="term" value="P:maturation of 5.8S rRNA"/>
    <property type="evidence" value="ECO:0007669"/>
    <property type="project" value="TreeGrafter"/>
</dbReference>
<dbReference type="Proteomes" id="UP000694251">
    <property type="component" value="Chromosome 7"/>
</dbReference>
<dbReference type="EMBL" id="JAEFBJ010000007">
    <property type="protein sequence ID" value="KAG7590515.1"/>
    <property type="molecule type" value="Genomic_DNA"/>
</dbReference>
<dbReference type="PANTHER" id="PTHR22734">
    <property type="entry name" value="U3 SMALL NUCLEOLAR RIBONUCLEOPROTEIN PROTEIN IMP4"/>
    <property type="match status" value="1"/>
</dbReference>
<dbReference type="OrthoDB" id="264354at2759"/>
<gene>
    <name evidence="2" type="ORF">ISN44_As07g026720</name>
</gene>
<sequence>MGAAKWIPLIAALSKKKGKRCQTTHEKLRHRKKMEMRKMMIRLATEEEEEEEPERKICRELMDLNKNDIWGEFDSVEIDGILSGGTKPKILITTCVPCIAKELLSVFPNSTSFETKFLKEKFLSPYPSSTLTDTQLHEIIEYAKANCFTALIITDTTRHAKNFTHGIICIMSLLNGAAAYFELADFIPRNLLPDLVDPPSKFYPQLVTTQFTSPLDVGTERFIRSLFPKVSFSAAKRSTVAFVNYPDDLILFRHDCFCYVKAPDGKSARLVSSQECGPRFLLKLLALEKITI</sequence>
<dbReference type="InterPro" id="IPR007109">
    <property type="entry name" value="Brix"/>
</dbReference>
<dbReference type="GO" id="GO:0005730">
    <property type="term" value="C:nucleolus"/>
    <property type="evidence" value="ECO:0007669"/>
    <property type="project" value="TreeGrafter"/>
</dbReference>
<evidence type="ECO:0000259" key="1">
    <source>
        <dbReference type="PROSITE" id="PS50833"/>
    </source>
</evidence>
<protein>
    <submittedName>
        <fullName evidence="2">Brix domain</fullName>
    </submittedName>
</protein>
<dbReference type="PANTHER" id="PTHR22734:SF3">
    <property type="entry name" value="RIBOSOME PRODUCTION FACTOR 1"/>
    <property type="match status" value="1"/>
</dbReference>
<dbReference type="GO" id="GO:0042134">
    <property type="term" value="F:rRNA primary transcript binding"/>
    <property type="evidence" value="ECO:0007669"/>
    <property type="project" value="InterPro"/>
</dbReference>
<proteinExistence type="predicted"/>
<feature type="domain" description="Brix" evidence="1">
    <location>
        <begin position="78"/>
        <end position="292"/>
    </location>
</feature>
<dbReference type="PROSITE" id="PS50833">
    <property type="entry name" value="BRIX"/>
    <property type="match status" value="1"/>
</dbReference>
<reference evidence="2 3" key="1">
    <citation type="submission" date="2020-12" db="EMBL/GenBank/DDBJ databases">
        <title>Concerted genomic and epigenomic changes stabilize Arabidopsis allopolyploids.</title>
        <authorList>
            <person name="Chen Z."/>
        </authorList>
    </citation>
    <scope>NUCLEOTIDE SEQUENCE [LARGE SCALE GENOMIC DNA]</scope>
    <source>
        <strain evidence="2">As9502</strain>
        <tissue evidence="2">Leaf</tissue>
    </source>
</reference>
<dbReference type="GO" id="GO:0000470">
    <property type="term" value="P:maturation of LSU-rRNA"/>
    <property type="evidence" value="ECO:0007669"/>
    <property type="project" value="TreeGrafter"/>
</dbReference>
<evidence type="ECO:0000313" key="2">
    <source>
        <dbReference type="EMBL" id="KAG7590515.1"/>
    </source>
</evidence>
<keyword evidence="3" id="KW-1185">Reference proteome</keyword>
<dbReference type="InterPro" id="IPR044281">
    <property type="entry name" value="IMP4/RPF1"/>
</dbReference>
<dbReference type="AlphaFoldDB" id="A0A8T2BUA4"/>
<dbReference type="GO" id="GO:0030687">
    <property type="term" value="C:preribosome, large subunit precursor"/>
    <property type="evidence" value="ECO:0007669"/>
    <property type="project" value="TreeGrafter"/>
</dbReference>
<organism evidence="2 3">
    <name type="scientific">Arabidopsis suecica</name>
    <name type="common">Swedish thale-cress</name>
    <name type="synonym">Cardaminopsis suecica</name>
    <dbReference type="NCBI Taxonomy" id="45249"/>
    <lineage>
        <taxon>Eukaryota</taxon>
        <taxon>Viridiplantae</taxon>
        <taxon>Streptophyta</taxon>
        <taxon>Embryophyta</taxon>
        <taxon>Tracheophyta</taxon>
        <taxon>Spermatophyta</taxon>
        <taxon>Magnoliopsida</taxon>
        <taxon>eudicotyledons</taxon>
        <taxon>Gunneridae</taxon>
        <taxon>Pentapetalae</taxon>
        <taxon>rosids</taxon>
        <taxon>malvids</taxon>
        <taxon>Brassicales</taxon>
        <taxon>Brassicaceae</taxon>
        <taxon>Camelineae</taxon>
        <taxon>Arabidopsis</taxon>
    </lineage>
</organism>
<comment type="caution">
    <text evidence="2">The sequence shown here is derived from an EMBL/GenBank/DDBJ whole genome shotgun (WGS) entry which is preliminary data.</text>
</comment>
<name>A0A8T2BUA4_ARASU</name>
<accession>A0A8T2BUA4</accession>